<protein>
    <submittedName>
        <fullName evidence="2">Maleylpyruvate isomerase family mycothiol-dependent enzyme</fullName>
    </submittedName>
</protein>
<dbReference type="Gene3D" id="1.20.120.450">
    <property type="entry name" value="dinb family like domain"/>
    <property type="match status" value="1"/>
</dbReference>
<organism evidence="2 3">
    <name type="scientific">Ammonicoccus fulvus</name>
    <dbReference type="NCBI Taxonomy" id="3138240"/>
    <lineage>
        <taxon>Bacteria</taxon>
        <taxon>Bacillati</taxon>
        <taxon>Actinomycetota</taxon>
        <taxon>Actinomycetes</taxon>
        <taxon>Propionibacteriales</taxon>
        <taxon>Propionibacteriaceae</taxon>
        <taxon>Ammonicoccus</taxon>
    </lineage>
</organism>
<keyword evidence="3" id="KW-1185">Reference proteome</keyword>
<dbReference type="InterPro" id="IPR017517">
    <property type="entry name" value="Maleyloyr_isom"/>
</dbReference>
<dbReference type="EMBL" id="CP154795">
    <property type="protein sequence ID" value="XAN07755.1"/>
    <property type="molecule type" value="Genomic_DNA"/>
</dbReference>
<dbReference type="InterPro" id="IPR024344">
    <property type="entry name" value="MDMPI_metal-binding"/>
</dbReference>
<evidence type="ECO:0000313" key="3">
    <source>
        <dbReference type="Proteomes" id="UP001442841"/>
    </source>
</evidence>
<evidence type="ECO:0000313" key="2">
    <source>
        <dbReference type="EMBL" id="XAN07755.1"/>
    </source>
</evidence>
<dbReference type="Proteomes" id="UP001442841">
    <property type="component" value="Chromosome"/>
</dbReference>
<dbReference type="RefSeq" id="WP_425309213.1">
    <property type="nucleotide sequence ID" value="NZ_CP154795.1"/>
</dbReference>
<keyword evidence="2" id="KW-0413">Isomerase</keyword>
<dbReference type="NCBIfam" id="TIGR03083">
    <property type="entry name" value="maleylpyruvate isomerase family mycothiol-dependent enzyme"/>
    <property type="match status" value="1"/>
</dbReference>
<name>A0ABZ3FPY3_9ACTN</name>
<gene>
    <name evidence="2" type="ORF">AADG42_10720</name>
</gene>
<dbReference type="Pfam" id="PF11716">
    <property type="entry name" value="MDMPI_N"/>
    <property type="match status" value="1"/>
</dbReference>
<accession>A0ABZ3FPY3</accession>
<proteinExistence type="predicted"/>
<reference evidence="2 3" key="1">
    <citation type="submission" date="2024-04" db="EMBL/GenBank/DDBJ databases">
        <title>Isolation of an actinomycete strain from pig manure.</title>
        <authorList>
            <person name="Gong T."/>
            <person name="Yu Z."/>
            <person name="An M."/>
            <person name="Wei C."/>
            <person name="Yang W."/>
            <person name="Liu L."/>
        </authorList>
    </citation>
    <scope>NUCLEOTIDE SEQUENCE [LARGE SCALE GENOMIC DNA]</scope>
    <source>
        <strain evidence="2 3">ZF39</strain>
    </source>
</reference>
<dbReference type="GO" id="GO:0016853">
    <property type="term" value="F:isomerase activity"/>
    <property type="evidence" value="ECO:0007669"/>
    <property type="project" value="UniProtKB-KW"/>
</dbReference>
<feature type="domain" description="Mycothiol-dependent maleylpyruvate isomerase metal-binding" evidence="1">
    <location>
        <begin position="7"/>
        <end position="50"/>
    </location>
</feature>
<evidence type="ECO:0000259" key="1">
    <source>
        <dbReference type="Pfam" id="PF11716"/>
    </source>
</evidence>
<sequence>MTLWEVVRAERAALAADLASLDDALWATDSLCAGWSVRDVLAHMTATARMNPATFLFRLGAARFDFHRMVGQCRLADLGSSPRQTLELFRATIDLRGGPPLPRPAMLGETLIHAEDIRRPLGIHHEYPLEDLRDVITFNVATNLVFGTRERIEGLRLVATDIDYAHGSGELVEGPLMALTLAATGRGAGCDDLAGPGAAVLRGRCP</sequence>
<dbReference type="SUPFAM" id="SSF109854">
    <property type="entry name" value="DinB/YfiT-like putative metalloenzymes"/>
    <property type="match status" value="1"/>
</dbReference>
<dbReference type="InterPro" id="IPR034660">
    <property type="entry name" value="DinB/YfiT-like"/>
</dbReference>